<feature type="compositionally biased region" description="Acidic residues" evidence="3">
    <location>
        <begin position="341"/>
        <end position="358"/>
    </location>
</feature>
<evidence type="ECO:0000313" key="5">
    <source>
        <dbReference type="Proteomes" id="UP000265716"/>
    </source>
</evidence>
<dbReference type="VEuPathDB" id="FungiDB:H257_18836"/>
<feature type="repeat" description="RCC1" evidence="2">
    <location>
        <begin position="411"/>
        <end position="480"/>
    </location>
</feature>
<comment type="caution">
    <text evidence="4">The sequence shown here is derived from an EMBL/GenBank/DDBJ whole genome shotgun (WGS) entry which is preliminary data.</text>
</comment>
<feature type="compositionally biased region" description="Low complexity" evidence="3">
    <location>
        <begin position="329"/>
        <end position="340"/>
    </location>
</feature>
<reference evidence="4 5" key="1">
    <citation type="submission" date="2018-08" db="EMBL/GenBank/DDBJ databases">
        <title>Aphanomyces genome sequencing and annotation.</title>
        <authorList>
            <person name="Minardi D."/>
            <person name="Oidtmann B."/>
            <person name="Van Der Giezen M."/>
            <person name="Studholme D.J."/>
        </authorList>
    </citation>
    <scope>NUCLEOTIDE SEQUENCE [LARGE SCALE GENOMIC DNA]</scope>
    <source>
        <strain evidence="4 5">SA</strain>
    </source>
</reference>
<dbReference type="InterPro" id="IPR000408">
    <property type="entry name" value="Reg_chr_condens"/>
</dbReference>
<dbReference type="InterPro" id="IPR035892">
    <property type="entry name" value="C2_domain_sf"/>
</dbReference>
<dbReference type="InterPro" id="IPR009091">
    <property type="entry name" value="RCC1/BLIP-II"/>
</dbReference>
<dbReference type="PANTHER" id="PTHR22870:SF466">
    <property type="entry name" value="ANKYRIN REPEAT-CONTAINING PROTEIN"/>
    <property type="match status" value="1"/>
</dbReference>
<evidence type="ECO:0000313" key="4">
    <source>
        <dbReference type="EMBL" id="RHY53119.1"/>
    </source>
</evidence>
<name>A0A397D0L1_APHAT</name>
<organism evidence="4 5">
    <name type="scientific">Aphanomyces astaci</name>
    <name type="common">Crayfish plague agent</name>
    <dbReference type="NCBI Taxonomy" id="112090"/>
    <lineage>
        <taxon>Eukaryota</taxon>
        <taxon>Sar</taxon>
        <taxon>Stramenopiles</taxon>
        <taxon>Oomycota</taxon>
        <taxon>Saprolegniomycetes</taxon>
        <taxon>Saprolegniales</taxon>
        <taxon>Verrucalvaceae</taxon>
        <taxon>Aphanomyces</taxon>
    </lineage>
</organism>
<dbReference type="PANTHER" id="PTHR22870">
    <property type="entry name" value="REGULATOR OF CHROMOSOME CONDENSATION"/>
    <property type="match status" value="1"/>
</dbReference>
<dbReference type="Pfam" id="PF00415">
    <property type="entry name" value="RCC1"/>
    <property type="match status" value="1"/>
</dbReference>
<dbReference type="Proteomes" id="UP000265716">
    <property type="component" value="Unassembled WGS sequence"/>
</dbReference>
<dbReference type="Gene3D" id="2.130.10.30">
    <property type="entry name" value="Regulator of chromosome condensation 1/beta-lactamase-inhibitor protein II"/>
    <property type="match status" value="1"/>
</dbReference>
<dbReference type="PROSITE" id="PS50012">
    <property type="entry name" value="RCC1_3"/>
    <property type="match status" value="1"/>
</dbReference>
<dbReference type="AlphaFoldDB" id="A0A397D0L1"/>
<dbReference type="EMBL" id="QUTC01006255">
    <property type="protein sequence ID" value="RHY53119.1"/>
    <property type="molecule type" value="Genomic_DNA"/>
</dbReference>
<sequence>MTAAAYYQRTEPAVKRDQKVHSHIPRILRVEVQCAKQVQLRGCLLPMRGLSVETKLRGVGSKHPSKSTPRRAPKSSEVTWEHQVYSFEVTEAEMYSRVLEFAIHEENCLGQTSQLGSAALPLSEFESHRFAGVCSRRLKLERARFALELYVAVEVWNRHDVAHAVTRDCWEHERFVPLKGWSTEHLRAADNRPAYRAGWKCRRRMLSQVCRRAELDTSIEIDTKGEDMKKTVALVDLSIEAILQKHDSLEKQRDDGYVHLALVSTISLMQLIRGRVEARSRGHNDCQSYALPTQIKSTRGLGVSAPPPKGALHLPNLTTLDGPEEHVPADVVDPVDPPDNSSDESSDDGSSDDNDADADALHDDKVGEGENMVEDESMLVPAPVKLKSISGEDIVQIAVGRVHCAARSKCGDVFTWGQNDHCQLGNEPQHSLSAAQSKRAKIKYGADSVEPTIWSRTVPETCVVRGVAVGTDHTMILSDVGDIYAFGSVYNTTDHSTLSRHLRKHRVHQVILLDMLHVTV</sequence>
<evidence type="ECO:0000256" key="2">
    <source>
        <dbReference type="PROSITE-ProRule" id="PRU00235"/>
    </source>
</evidence>
<evidence type="ECO:0008006" key="6">
    <source>
        <dbReference type="Google" id="ProtNLM"/>
    </source>
</evidence>
<accession>A0A397D0L1</accession>
<gene>
    <name evidence="4" type="ORF">DYB38_005025</name>
</gene>
<feature type="compositionally biased region" description="Basic residues" evidence="3">
    <location>
        <begin position="63"/>
        <end position="73"/>
    </location>
</feature>
<feature type="region of interest" description="Disordered" evidence="3">
    <location>
        <begin position="56"/>
        <end position="75"/>
    </location>
</feature>
<feature type="region of interest" description="Disordered" evidence="3">
    <location>
        <begin position="298"/>
        <end position="362"/>
    </location>
</feature>
<dbReference type="SUPFAM" id="SSF49562">
    <property type="entry name" value="C2 domain (Calcium/lipid-binding domain, CaLB)"/>
    <property type="match status" value="1"/>
</dbReference>
<evidence type="ECO:0000256" key="1">
    <source>
        <dbReference type="ARBA" id="ARBA00022737"/>
    </source>
</evidence>
<keyword evidence="1" id="KW-0677">Repeat</keyword>
<evidence type="ECO:0000256" key="3">
    <source>
        <dbReference type="SAM" id="MobiDB-lite"/>
    </source>
</evidence>
<proteinExistence type="predicted"/>
<protein>
    <recommendedName>
        <fullName evidence="6">C2 domain-containing protein</fullName>
    </recommendedName>
</protein>
<dbReference type="InterPro" id="IPR051210">
    <property type="entry name" value="Ub_ligase/GEF_domain"/>
</dbReference>
<dbReference type="SUPFAM" id="SSF50985">
    <property type="entry name" value="RCC1/BLIP-II"/>
    <property type="match status" value="1"/>
</dbReference>